<keyword evidence="3" id="KW-1185">Reference proteome</keyword>
<accession>A0A9P6UNC7</accession>
<gene>
    <name evidence="2" type="ORF">BGZ99_009489</name>
</gene>
<keyword evidence="1" id="KW-0732">Signal</keyword>
<name>A0A9P6UNC7_9FUNG</name>
<feature type="chain" id="PRO_5040448657" description="Secreted protein" evidence="1">
    <location>
        <begin position="25"/>
        <end position="178"/>
    </location>
</feature>
<dbReference type="AlphaFoldDB" id="A0A9P6UNC7"/>
<evidence type="ECO:0000313" key="3">
    <source>
        <dbReference type="Proteomes" id="UP000738325"/>
    </source>
</evidence>
<dbReference type="Proteomes" id="UP000738325">
    <property type="component" value="Unassembled WGS sequence"/>
</dbReference>
<reference evidence="2" key="1">
    <citation type="journal article" date="2020" name="Fungal Divers.">
        <title>Resolving the Mortierellaceae phylogeny through synthesis of multi-gene phylogenetics and phylogenomics.</title>
        <authorList>
            <person name="Vandepol N."/>
            <person name="Liber J."/>
            <person name="Desiro A."/>
            <person name="Na H."/>
            <person name="Kennedy M."/>
            <person name="Barry K."/>
            <person name="Grigoriev I.V."/>
            <person name="Miller A.N."/>
            <person name="O'Donnell K."/>
            <person name="Stajich J.E."/>
            <person name="Bonito G."/>
        </authorList>
    </citation>
    <scope>NUCLEOTIDE SEQUENCE</scope>
    <source>
        <strain evidence="2">REB-010B</strain>
    </source>
</reference>
<evidence type="ECO:0000256" key="1">
    <source>
        <dbReference type="SAM" id="SignalP"/>
    </source>
</evidence>
<evidence type="ECO:0008006" key="4">
    <source>
        <dbReference type="Google" id="ProtNLM"/>
    </source>
</evidence>
<comment type="caution">
    <text evidence="2">The sequence shown here is derived from an EMBL/GenBank/DDBJ whole genome shotgun (WGS) entry which is preliminary data.</text>
</comment>
<dbReference type="EMBL" id="JAAAIP010000809">
    <property type="protein sequence ID" value="KAG0312463.1"/>
    <property type="molecule type" value="Genomic_DNA"/>
</dbReference>
<protein>
    <recommendedName>
        <fullName evidence="4">Secreted protein</fullName>
    </recommendedName>
</protein>
<dbReference type="PROSITE" id="PS51257">
    <property type="entry name" value="PROKAR_LIPOPROTEIN"/>
    <property type="match status" value="1"/>
</dbReference>
<feature type="non-terminal residue" evidence="2">
    <location>
        <position position="178"/>
    </location>
</feature>
<organism evidence="2 3">
    <name type="scientific">Dissophora globulifera</name>
    <dbReference type="NCBI Taxonomy" id="979702"/>
    <lineage>
        <taxon>Eukaryota</taxon>
        <taxon>Fungi</taxon>
        <taxon>Fungi incertae sedis</taxon>
        <taxon>Mucoromycota</taxon>
        <taxon>Mortierellomycotina</taxon>
        <taxon>Mortierellomycetes</taxon>
        <taxon>Mortierellales</taxon>
        <taxon>Mortierellaceae</taxon>
        <taxon>Dissophora</taxon>
    </lineage>
</organism>
<feature type="signal peptide" evidence="1">
    <location>
        <begin position="1"/>
        <end position="24"/>
    </location>
</feature>
<evidence type="ECO:0000313" key="2">
    <source>
        <dbReference type="EMBL" id="KAG0312463.1"/>
    </source>
</evidence>
<proteinExistence type="predicted"/>
<sequence length="178" mass="18388">MFAKSKKIVTPLVALFVACMAVEGTSNPPLPQVCRCKIGPLPGSPAPGTVISRSQDACVAVGQANGAVWDATRGGWCQIGTESAHDSYVDVCSNYSQEFQVGTPYNGTLYGVASCGTDVPTPQSCICADPSGVNTTAQTQRACTLINNTGTMVGDNCVVADPEQYAGFNGICPVLYPG</sequence>